<dbReference type="PANTHER" id="PTHR46112:SF3">
    <property type="entry name" value="AMINOPEPTIDASE YPDF"/>
    <property type="match status" value="1"/>
</dbReference>
<proteinExistence type="predicted"/>
<organism evidence="3 4">
    <name type="scientific">Palleronia sediminis</name>
    <dbReference type="NCBI Taxonomy" id="2547833"/>
    <lineage>
        <taxon>Bacteria</taxon>
        <taxon>Pseudomonadati</taxon>
        <taxon>Pseudomonadota</taxon>
        <taxon>Alphaproteobacteria</taxon>
        <taxon>Rhodobacterales</taxon>
        <taxon>Roseobacteraceae</taxon>
        <taxon>Palleronia</taxon>
    </lineage>
</organism>
<dbReference type="Pfam" id="PF00557">
    <property type="entry name" value="Peptidase_M24"/>
    <property type="match status" value="1"/>
</dbReference>
<dbReference type="PANTHER" id="PTHR46112">
    <property type="entry name" value="AMINOPEPTIDASE"/>
    <property type="match status" value="1"/>
</dbReference>
<dbReference type="RefSeq" id="WP_133397992.1">
    <property type="nucleotide sequence ID" value="NZ_SNAA01000022.1"/>
</dbReference>
<dbReference type="Gene3D" id="3.90.230.10">
    <property type="entry name" value="Creatinase/methionine aminopeptidase superfamily"/>
    <property type="match status" value="1"/>
</dbReference>
<keyword evidence="4" id="KW-1185">Reference proteome</keyword>
<name>A0A4R5ZXZ4_9RHOB</name>
<keyword evidence="3" id="KW-0645">Protease</keyword>
<dbReference type="Proteomes" id="UP000295701">
    <property type="component" value="Unassembled WGS sequence"/>
</dbReference>
<evidence type="ECO:0000313" key="4">
    <source>
        <dbReference type="Proteomes" id="UP000295701"/>
    </source>
</evidence>
<dbReference type="InterPro" id="IPR029149">
    <property type="entry name" value="Creatin/AminoP/Spt16_N"/>
</dbReference>
<dbReference type="InterPro" id="IPR050659">
    <property type="entry name" value="Peptidase_M24B"/>
</dbReference>
<gene>
    <name evidence="3" type="ORF">E2L08_15405</name>
</gene>
<sequence>MTQTKDRLNALRARMDETATDLVVLAPGAHLGWLLGVRPHADERPCLAFVTRTGAAFLMPALEAESVRTQTDMPFFEWSDDTGPEAALGSLVKELGAGSARSLVLDETMRADHAALVTDALPDASRRFTADTVGALRMRKTDEEYAALKHNAEIADRAMRAGWAAMKPGMTETEVADVIRATFAEAGARPLFSIVGAGPNGAFPHHQTGETRLKDGDAVVMDLGGGARGYSSDITRMAILGTPPEGYDAIHEIVERAVQAALEAARPGVKAREVDDAARRVIAEAGYGDYFVHRTGHGLGTEIHEPPYITASSDTILDEGMVFSIEPGIYLPGRFGIRLEEIVILRADGPEILSALPRKPVTIDV</sequence>
<dbReference type="CDD" id="cd01092">
    <property type="entry name" value="APP-like"/>
    <property type="match status" value="1"/>
</dbReference>
<dbReference type="InterPro" id="IPR036005">
    <property type="entry name" value="Creatinase/aminopeptidase-like"/>
</dbReference>
<evidence type="ECO:0000313" key="3">
    <source>
        <dbReference type="EMBL" id="TDL75124.1"/>
    </source>
</evidence>
<accession>A0A4R5ZXZ4</accession>
<dbReference type="Gene3D" id="3.40.350.10">
    <property type="entry name" value="Creatinase/prolidase N-terminal domain"/>
    <property type="match status" value="1"/>
</dbReference>
<feature type="domain" description="Peptidase M24" evidence="1">
    <location>
        <begin position="147"/>
        <end position="345"/>
    </location>
</feature>
<evidence type="ECO:0000259" key="1">
    <source>
        <dbReference type="Pfam" id="PF00557"/>
    </source>
</evidence>
<feature type="domain" description="Creatinase N-terminal" evidence="2">
    <location>
        <begin position="7"/>
        <end position="125"/>
    </location>
</feature>
<dbReference type="AlphaFoldDB" id="A0A4R5ZXZ4"/>
<protein>
    <submittedName>
        <fullName evidence="3">Aminopeptidase P family protein</fullName>
    </submittedName>
</protein>
<keyword evidence="3" id="KW-0378">Hydrolase</keyword>
<reference evidence="3 4" key="1">
    <citation type="submission" date="2019-03" db="EMBL/GenBank/DDBJ databases">
        <title>Primorskyibacter sp. SS33 isolated from sediments.</title>
        <authorList>
            <person name="Xunke S."/>
        </authorList>
    </citation>
    <scope>NUCLEOTIDE SEQUENCE [LARGE SCALE GENOMIC DNA]</scope>
    <source>
        <strain evidence="3 4">SS33</strain>
    </source>
</reference>
<dbReference type="Pfam" id="PF01321">
    <property type="entry name" value="Creatinase_N"/>
    <property type="match status" value="1"/>
</dbReference>
<dbReference type="SUPFAM" id="SSF55920">
    <property type="entry name" value="Creatinase/aminopeptidase"/>
    <property type="match status" value="1"/>
</dbReference>
<dbReference type="OrthoDB" id="9806388at2"/>
<evidence type="ECO:0000259" key="2">
    <source>
        <dbReference type="Pfam" id="PF01321"/>
    </source>
</evidence>
<dbReference type="GO" id="GO:0004177">
    <property type="term" value="F:aminopeptidase activity"/>
    <property type="evidence" value="ECO:0007669"/>
    <property type="project" value="UniProtKB-KW"/>
</dbReference>
<dbReference type="InterPro" id="IPR000587">
    <property type="entry name" value="Creatinase_N"/>
</dbReference>
<comment type="caution">
    <text evidence="3">The sequence shown here is derived from an EMBL/GenBank/DDBJ whole genome shotgun (WGS) entry which is preliminary data.</text>
</comment>
<dbReference type="SUPFAM" id="SSF53092">
    <property type="entry name" value="Creatinase/prolidase N-terminal domain"/>
    <property type="match status" value="1"/>
</dbReference>
<dbReference type="EMBL" id="SNAA01000022">
    <property type="protein sequence ID" value="TDL75124.1"/>
    <property type="molecule type" value="Genomic_DNA"/>
</dbReference>
<keyword evidence="3" id="KW-0031">Aminopeptidase</keyword>
<dbReference type="InterPro" id="IPR000994">
    <property type="entry name" value="Pept_M24"/>
</dbReference>